<gene>
    <name evidence="3" type="ORF">D9Q98_008314</name>
</gene>
<feature type="coiled-coil region" evidence="1">
    <location>
        <begin position="427"/>
        <end position="650"/>
    </location>
</feature>
<feature type="region of interest" description="Disordered" evidence="2">
    <location>
        <begin position="124"/>
        <end position="144"/>
    </location>
</feature>
<feature type="region of interest" description="Disordered" evidence="2">
    <location>
        <begin position="43"/>
        <end position="95"/>
    </location>
</feature>
<reference evidence="3" key="1">
    <citation type="journal article" date="2019" name="Plant J.">
        <title>Chlorella vulgaris genome assembly and annotation reveals the molecular basis for metabolic acclimation to high light conditions.</title>
        <authorList>
            <person name="Cecchin M."/>
            <person name="Marcolungo L."/>
            <person name="Rossato M."/>
            <person name="Girolomoni L."/>
            <person name="Cosentino E."/>
            <person name="Cuine S."/>
            <person name="Li-Beisson Y."/>
            <person name="Delledonne M."/>
            <person name="Ballottari M."/>
        </authorList>
    </citation>
    <scope>NUCLEOTIDE SEQUENCE</scope>
    <source>
        <strain evidence="3">211/11P</strain>
    </source>
</reference>
<feature type="compositionally biased region" description="Basic and acidic residues" evidence="2">
    <location>
        <begin position="198"/>
        <end position="210"/>
    </location>
</feature>
<dbReference type="AlphaFoldDB" id="A0A9D4YTF7"/>
<comment type="caution">
    <text evidence="3">The sequence shown here is derived from an EMBL/GenBank/DDBJ whole genome shotgun (WGS) entry which is preliminary data.</text>
</comment>
<reference evidence="3" key="2">
    <citation type="submission" date="2020-11" db="EMBL/GenBank/DDBJ databases">
        <authorList>
            <person name="Cecchin M."/>
            <person name="Marcolungo L."/>
            <person name="Rossato M."/>
            <person name="Girolomoni L."/>
            <person name="Cosentino E."/>
            <person name="Cuine S."/>
            <person name="Li-Beisson Y."/>
            <person name="Delledonne M."/>
            <person name="Ballottari M."/>
        </authorList>
    </citation>
    <scope>NUCLEOTIDE SEQUENCE</scope>
    <source>
        <strain evidence="3">211/11P</strain>
        <tissue evidence="3">Whole cell</tissue>
    </source>
</reference>
<name>A0A9D4YTF7_CHLVU</name>
<feature type="compositionally biased region" description="Polar residues" evidence="2">
    <location>
        <begin position="55"/>
        <end position="64"/>
    </location>
</feature>
<evidence type="ECO:0000256" key="1">
    <source>
        <dbReference type="SAM" id="Coils"/>
    </source>
</evidence>
<dbReference type="EMBL" id="SIDB01000012">
    <property type="protein sequence ID" value="KAI3424930.1"/>
    <property type="molecule type" value="Genomic_DNA"/>
</dbReference>
<accession>A0A9D4YTF7</accession>
<dbReference type="Proteomes" id="UP001055712">
    <property type="component" value="Unassembled WGS sequence"/>
</dbReference>
<keyword evidence="4" id="KW-1185">Reference proteome</keyword>
<organism evidence="3 4">
    <name type="scientific">Chlorella vulgaris</name>
    <name type="common">Green alga</name>
    <dbReference type="NCBI Taxonomy" id="3077"/>
    <lineage>
        <taxon>Eukaryota</taxon>
        <taxon>Viridiplantae</taxon>
        <taxon>Chlorophyta</taxon>
        <taxon>core chlorophytes</taxon>
        <taxon>Trebouxiophyceae</taxon>
        <taxon>Chlorellales</taxon>
        <taxon>Chlorellaceae</taxon>
        <taxon>Chlorella clade</taxon>
        <taxon>Chlorella</taxon>
    </lineage>
</organism>
<feature type="region of interest" description="Disordered" evidence="2">
    <location>
        <begin position="198"/>
        <end position="220"/>
    </location>
</feature>
<feature type="compositionally biased region" description="Basic and acidic residues" evidence="2">
    <location>
        <begin position="69"/>
        <end position="84"/>
    </location>
</feature>
<dbReference type="OrthoDB" id="10668543at2759"/>
<protein>
    <submittedName>
        <fullName evidence="3">Uncharacterized protein</fullName>
    </submittedName>
</protein>
<feature type="coiled-coil region" evidence="1">
    <location>
        <begin position="145"/>
        <end position="172"/>
    </location>
</feature>
<keyword evidence="1" id="KW-0175">Coiled coil</keyword>
<feature type="coiled-coil region" evidence="1">
    <location>
        <begin position="261"/>
        <end position="376"/>
    </location>
</feature>
<proteinExistence type="predicted"/>
<evidence type="ECO:0000256" key="2">
    <source>
        <dbReference type="SAM" id="MobiDB-lite"/>
    </source>
</evidence>
<evidence type="ECO:0000313" key="3">
    <source>
        <dbReference type="EMBL" id="KAI3424930.1"/>
    </source>
</evidence>
<evidence type="ECO:0000313" key="4">
    <source>
        <dbReference type="Proteomes" id="UP001055712"/>
    </source>
</evidence>
<sequence length="691" mass="74528">MRDCEAQRVSGFRASDYSMLPIGMESPGSEALDSALVLAPAQKAEPSLGSETEHSLSVSTTSIASGEVHSPHRHSDGGDWRDEGSADDSSTAQSTPDACQLIASPSQTAVPVGSFATPAVCLRGSPASSDRSALTEGGQQPGAQAAQAAHQIKELQQQLAFARAQLKHEAGELDSCRAVAAARERELSQQVEQLRGERDAAWQRAQEGEGAHSAGLQEAKQQLAESDGLVWQQASVIAQMEQRLLQGSNGAASLDAPAASLQQLEAENASLRQALHVMQSRLAGGGQPVHDDGNRSSSGGDLTMPDLQARLARLQASMQIKEEQHQRQLSSLRQEHERLRVQEGIRAASRGGSARVKQLEAKLEQVQEVAARRLRAMETRLREAGKAQQLPLSAPSNVVARPDVSSSQREGWGRARGAVAAASRDALATATIQLQQKEQRIRRLESEVARKEGEVAALAARVARADAEINAAAQGQLATVSQTAALQQAMEEVLAANEQLQDRVQQIPALQLQVAEEQQAAQHLGQQLERLQGTEERLTSLQQEHAHAIEEAAGREEELAAELRSLQQEQELAREGARLEGLEAAAKQWKPRLEAAEEAAAEWRRHLEAAEVQLRSARAGAPWTPTAAEFVRLEQRMSESEQRASQREAQWLRVAEEKRQAAQRGVTSHGAVIHGMRPQLDGVLAAARLLA</sequence>